<evidence type="ECO:0000256" key="13">
    <source>
        <dbReference type="ARBA" id="ARBA00022723"/>
    </source>
</evidence>
<evidence type="ECO:0000259" key="19">
    <source>
        <dbReference type="Pfam" id="PF05524"/>
    </source>
</evidence>
<dbReference type="Pfam" id="PF02896">
    <property type="entry name" value="PEP-utilizers_C"/>
    <property type="match status" value="1"/>
</dbReference>
<dbReference type="InterPro" id="IPR036637">
    <property type="entry name" value="Phosphohistidine_dom_sf"/>
</dbReference>
<keyword evidence="13" id="KW-0479">Metal-binding</keyword>
<feature type="domain" description="PEP-utilising enzyme C-terminal" evidence="18">
    <location>
        <begin position="249"/>
        <end position="523"/>
    </location>
</feature>
<dbReference type="InterPro" id="IPR050499">
    <property type="entry name" value="PEP-utilizing_PTS_enzyme"/>
</dbReference>
<evidence type="ECO:0000256" key="15">
    <source>
        <dbReference type="ARBA" id="ARBA00022842"/>
    </source>
</evidence>
<evidence type="ECO:0000256" key="2">
    <source>
        <dbReference type="ARBA" id="ARBA00001946"/>
    </source>
</evidence>
<dbReference type="GO" id="GO:0005737">
    <property type="term" value="C:cytoplasm"/>
    <property type="evidence" value="ECO:0007669"/>
    <property type="project" value="UniProtKB-SubCell"/>
</dbReference>
<evidence type="ECO:0000256" key="16">
    <source>
        <dbReference type="ARBA" id="ARBA00033235"/>
    </source>
</evidence>
<proteinExistence type="inferred from homology"/>
<evidence type="ECO:0000256" key="3">
    <source>
        <dbReference type="ARBA" id="ARBA00002728"/>
    </source>
</evidence>
<evidence type="ECO:0000256" key="8">
    <source>
        <dbReference type="ARBA" id="ARBA00022448"/>
    </source>
</evidence>
<gene>
    <name evidence="20" type="ORF">UFOPK1788_00169</name>
</gene>
<keyword evidence="14" id="KW-0418">Kinase</keyword>
<evidence type="ECO:0000313" key="20">
    <source>
        <dbReference type="EMBL" id="CAB4585215.1"/>
    </source>
</evidence>
<dbReference type="InterPro" id="IPR000121">
    <property type="entry name" value="PEP_util_C"/>
</dbReference>
<evidence type="ECO:0000256" key="10">
    <source>
        <dbReference type="ARBA" id="ARBA00022597"/>
    </source>
</evidence>
<dbReference type="NCBIfam" id="TIGR01417">
    <property type="entry name" value="PTS_I_fam"/>
    <property type="match status" value="1"/>
</dbReference>
<dbReference type="InterPro" id="IPR008731">
    <property type="entry name" value="PTS_EIN"/>
</dbReference>
<dbReference type="Gene3D" id="1.10.274.10">
    <property type="entry name" value="PtsI, HPr-binding domain"/>
    <property type="match status" value="1"/>
</dbReference>
<keyword evidence="10" id="KW-0762">Sugar transport</keyword>
<dbReference type="GO" id="GO:0016301">
    <property type="term" value="F:kinase activity"/>
    <property type="evidence" value="ECO:0007669"/>
    <property type="project" value="UniProtKB-KW"/>
</dbReference>
<dbReference type="PIRSF" id="PIRSF000732">
    <property type="entry name" value="PTS_enzyme_I"/>
    <property type="match status" value="1"/>
</dbReference>
<dbReference type="InterPro" id="IPR024692">
    <property type="entry name" value="PTS_EI"/>
</dbReference>
<evidence type="ECO:0000256" key="5">
    <source>
        <dbReference type="ARBA" id="ARBA00007837"/>
    </source>
</evidence>
<evidence type="ECO:0000256" key="6">
    <source>
        <dbReference type="ARBA" id="ARBA00012232"/>
    </source>
</evidence>
<dbReference type="InterPro" id="IPR036618">
    <property type="entry name" value="PtsI_HPr-bd_sf"/>
</dbReference>
<evidence type="ECO:0000256" key="14">
    <source>
        <dbReference type="ARBA" id="ARBA00022777"/>
    </source>
</evidence>
<comment type="subcellular location">
    <subcellularLocation>
        <location evidence="4">Cytoplasm</location>
    </subcellularLocation>
</comment>
<evidence type="ECO:0000256" key="4">
    <source>
        <dbReference type="ARBA" id="ARBA00004496"/>
    </source>
</evidence>
<reference evidence="20" key="1">
    <citation type="submission" date="2020-05" db="EMBL/GenBank/DDBJ databases">
        <authorList>
            <person name="Chiriac C."/>
            <person name="Salcher M."/>
            <person name="Ghai R."/>
            <person name="Kavagutti S V."/>
        </authorList>
    </citation>
    <scope>NUCLEOTIDE SEQUENCE</scope>
</reference>
<evidence type="ECO:0000256" key="12">
    <source>
        <dbReference type="ARBA" id="ARBA00022683"/>
    </source>
</evidence>
<dbReference type="InterPro" id="IPR018274">
    <property type="entry name" value="PEP_util_AS"/>
</dbReference>
<dbReference type="PROSITE" id="PS00370">
    <property type="entry name" value="PEP_ENZYMES_PHOS_SITE"/>
    <property type="match status" value="1"/>
</dbReference>
<organism evidence="20">
    <name type="scientific">freshwater metagenome</name>
    <dbReference type="NCBI Taxonomy" id="449393"/>
    <lineage>
        <taxon>unclassified sequences</taxon>
        <taxon>metagenomes</taxon>
        <taxon>ecological metagenomes</taxon>
    </lineage>
</organism>
<comment type="function">
    <text evidence="3">General (non sugar-specific) component of the phosphoenolpyruvate-dependent sugar phosphotransferase system (sugar PTS). This major carbohydrate active-transport system catalyzes the phosphorylation of incoming sugar substrates concomitantly with their translocation across the cell membrane. Enzyme I transfers the phosphoryl group from phosphoenolpyruvate (PEP) to the phosphoryl carrier protein (HPr).</text>
</comment>
<evidence type="ECO:0000259" key="17">
    <source>
        <dbReference type="Pfam" id="PF00391"/>
    </source>
</evidence>
<dbReference type="SUPFAM" id="SSF52009">
    <property type="entry name" value="Phosphohistidine domain"/>
    <property type="match status" value="1"/>
</dbReference>
<evidence type="ECO:0000256" key="1">
    <source>
        <dbReference type="ARBA" id="ARBA00000683"/>
    </source>
</evidence>
<dbReference type="PANTHER" id="PTHR46244:SF3">
    <property type="entry name" value="PHOSPHOENOLPYRUVATE-PROTEIN PHOSPHOTRANSFERASE"/>
    <property type="match status" value="1"/>
</dbReference>
<dbReference type="Pfam" id="PF05524">
    <property type="entry name" value="PEP-utilisers_N"/>
    <property type="match status" value="1"/>
</dbReference>
<comment type="cofactor">
    <cofactor evidence="2">
        <name>Mg(2+)</name>
        <dbReference type="ChEBI" id="CHEBI:18420"/>
    </cofactor>
</comment>
<dbReference type="GO" id="GO:0008965">
    <property type="term" value="F:phosphoenolpyruvate-protein phosphotransferase activity"/>
    <property type="evidence" value="ECO:0007669"/>
    <property type="project" value="UniProtKB-EC"/>
</dbReference>
<keyword evidence="11" id="KW-0808">Transferase</keyword>
<accession>A0A6J6FCT2</accession>
<feature type="domain" description="Phosphotransferase system enzyme I N-terminal" evidence="19">
    <location>
        <begin position="9"/>
        <end position="125"/>
    </location>
</feature>
<dbReference type="InterPro" id="IPR006318">
    <property type="entry name" value="PTS_EI-like"/>
</dbReference>
<dbReference type="InterPro" id="IPR008279">
    <property type="entry name" value="PEP-util_enz_mobile_dom"/>
</dbReference>
<dbReference type="Gene3D" id="3.20.20.60">
    <property type="entry name" value="Phosphoenolpyruvate-binding domains"/>
    <property type="match status" value="1"/>
</dbReference>
<dbReference type="Pfam" id="PF00391">
    <property type="entry name" value="PEP-utilizers"/>
    <property type="match status" value="1"/>
</dbReference>
<dbReference type="InterPro" id="IPR023151">
    <property type="entry name" value="PEP_util_CS"/>
</dbReference>
<comment type="catalytic activity">
    <reaction evidence="1">
        <text>L-histidyl-[protein] + phosphoenolpyruvate = N(pros)-phospho-L-histidyl-[protein] + pyruvate</text>
        <dbReference type="Rhea" id="RHEA:23880"/>
        <dbReference type="Rhea" id="RHEA-COMP:9745"/>
        <dbReference type="Rhea" id="RHEA-COMP:9746"/>
        <dbReference type="ChEBI" id="CHEBI:15361"/>
        <dbReference type="ChEBI" id="CHEBI:29979"/>
        <dbReference type="ChEBI" id="CHEBI:58702"/>
        <dbReference type="ChEBI" id="CHEBI:64837"/>
        <dbReference type="EC" id="2.7.3.9"/>
    </reaction>
</comment>
<keyword evidence="12" id="KW-0598">Phosphotransferase system</keyword>
<evidence type="ECO:0000256" key="11">
    <source>
        <dbReference type="ARBA" id="ARBA00022679"/>
    </source>
</evidence>
<dbReference type="PANTHER" id="PTHR46244">
    <property type="entry name" value="PHOSPHOENOLPYRUVATE-PROTEIN PHOSPHOTRANSFERASE"/>
    <property type="match status" value="1"/>
</dbReference>
<dbReference type="PROSITE" id="PS00742">
    <property type="entry name" value="PEP_ENZYMES_2"/>
    <property type="match status" value="1"/>
</dbReference>
<dbReference type="InterPro" id="IPR040442">
    <property type="entry name" value="Pyrv_kinase-like_dom_sf"/>
</dbReference>
<dbReference type="Gene3D" id="3.50.30.10">
    <property type="entry name" value="Phosphohistidine domain"/>
    <property type="match status" value="1"/>
</dbReference>
<comment type="similarity">
    <text evidence="5">Belongs to the PEP-utilizing enzyme family.</text>
</comment>
<name>A0A6J6FCT2_9ZZZZ</name>
<dbReference type="EMBL" id="CAEZUE010000010">
    <property type="protein sequence ID" value="CAB4585215.1"/>
    <property type="molecule type" value="Genomic_DNA"/>
</dbReference>
<dbReference type="InterPro" id="IPR015813">
    <property type="entry name" value="Pyrv/PenolPyrv_kinase-like_dom"/>
</dbReference>
<dbReference type="AlphaFoldDB" id="A0A6J6FCT2"/>
<keyword evidence="9" id="KW-0963">Cytoplasm</keyword>
<keyword evidence="15" id="KW-0460">Magnesium</keyword>
<dbReference type="PRINTS" id="PR01736">
    <property type="entry name" value="PHPHTRNFRASE"/>
</dbReference>
<dbReference type="EC" id="2.7.3.9" evidence="6"/>
<sequence>MTMMERELSGIGVGRGLVVGDVRRMPDPLPEPPPALSSLTPDAELLRAKEALTETSADLRDRGVRAGGLAQEVLDALALMADDPMLLADVTARIGKGATAERAVFDAFAAFASIMEAAGGYMAERAGDLSDVANRVIARILGVAAPGVPESATPYVLVARDLAPADTALLDYDIVQALVTTEGGPTSHTAILAREKGLPAIVGAKEAAGLVDGDVILVDAADGEIVVHPSAERIKNALREDSERRLSRAQSTGPGRLSDGHAVALLANVGSPDSAGAASEASAEGVGLFRTEFLFLDAESAPSVEAQQAQYESVFEQFAGQKVVVRVLDAGADKPLPFLTDDREENPALGLRGIRALFAHEEILRDQLTAIHRASLSTHADVWVMAPMISTVDETIKFVSMCHEIGLTNAGVMVETPSSALLAQHIIAEADFVSVGTNDLTQYTVAADRLLGTVAALQDPWNPAVLRLIHEVGRAGAAAGKPVGVCGEAAADPLLAVVLVGLGATSLSMSPIALADVREELSRHTLSEARKLAEIAVSASNAVDAKRGVSSALKR</sequence>
<dbReference type="SUPFAM" id="SSF47831">
    <property type="entry name" value="Enzyme I of the PEP:sugar phosphotransferase system HPr-binding (sub)domain"/>
    <property type="match status" value="1"/>
</dbReference>
<evidence type="ECO:0000256" key="9">
    <source>
        <dbReference type="ARBA" id="ARBA00022490"/>
    </source>
</evidence>
<evidence type="ECO:0000256" key="7">
    <source>
        <dbReference type="ARBA" id="ARBA00016544"/>
    </source>
</evidence>
<dbReference type="GO" id="GO:0046872">
    <property type="term" value="F:metal ion binding"/>
    <property type="evidence" value="ECO:0007669"/>
    <property type="project" value="UniProtKB-KW"/>
</dbReference>
<dbReference type="SUPFAM" id="SSF51621">
    <property type="entry name" value="Phosphoenolpyruvate/pyruvate domain"/>
    <property type="match status" value="1"/>
</dbReference>
<evidence type="ECO:0000259" key="18">
    <source>
        <dbReference type="Pfam" id="PF02896"/>
    </source>
</evidence>
<protein>
    <recommendedName>
        <fullName evidence="7">Phosphoenolpyruvate-protein phosphotransferase</fullName>
        <ecNumber evidence="6">2.7.3.9</ecNumber>
    </recommendedName>
    <alternativeName>
        <fullName evidence="16">Phosphotransferase system, enzyme I</fullName>
    </alternativeName>
</protein>
<dbReference type="GO" id="GO:0009401">
    <property type="term" value="P:phosphoenolpyruvate-dependent sugar phosphotransferase system"/>
    <property type="evidence" value="ECO:0007669"/>
    <property type="project" value="UniProtKB-KW"/>
</dbReference>
<feature type="domain" description="PEP-utilising enzyme mobile" evidence="17">
    <location>
        <begin position="155"/>
        <end position="223"/>
    </location>
</feature>
<keyword evidence="8" id="KW-0813">Transport</keyword>